<dbReference type="GO" id="GO:0005634">
    <property type="term" value="C:nucleus"/>
    <property type="evidence" value="ECO:0007669"/>
    <property type="project" value="UniProtKB-SubCell"/>
</dbReference>
<keyword evidence="10" id="KW-1185">Reference proteome</keyword>
<comment type="cofactor">
    <cofactor evidence="1">
        <name>a divalent metal cation</name>
        <dbReference type="ChEBI" id="CHEBI:60240"/>
    </cofactor>
</comment>
<comment type="caution">
    <text evidence="9">The sequence shown here is derived from an EMBL/GenBank/DDBJ whole genome shotgun (WGS) entry which is preliminary data.</text>
</comment>
<dbReference type="GO" id="GO:0046872">
    <property type="term" value="F:metal ion binding"/>
    <property type="evidence" value="ECO:0007669"/>
    <property type="project" value="UniProtKB-KW"/>
</dbReference>
<sequence>YLASGNTFSDLHYIFRLGISTISKIVREVCSKLWNILKNNYLSKPNEEKWKTIANCFGKTAQFPHCLGAVDGKHIRVQNFPNSRSMNLNYKNYFSIVLMAIVDSDYKCIYVDIGAYGKNCDSAVFKETVFWKLLETNKLDIPHAETVITNYNLPYVLVGDEAFALSTNLLRPYGGKNLCIKKRVFNYRLTRARRYVECAFSILANKWRVLHRPLNVSKEFAKDIVKACVVLHNVVRERDGFRSEGEQIIHRGSHGLNDLERIPIHGRGGTNANYIRDSFANYFISPAGELPWQLNKI</sequence>
<evidence type="ECO:0000256" key="3">
    <source>
        <dbReference type="ARBA" id="ARBA00006958"/>
    </source>
</evidence>
<evidence type="ECO:0000259" key="8">
    <source>
        <dbReference type="Pfam" id="PF13359"/>
    </source>
</evidence>
<dbReference type="EMBL" id="VUJU01007199">
    <property type="protein sequence ID" value="KAF0746468.1"/>
    <property type="molecule type" value="Genomic_DNA"/>
</dbReference>
<feature type="domain" description="DDE Tnp4" evidence="8">
    <location>
        <begin position="70"/>
        <end position="233"/>
    </location>
</feature>
<keyword evidence="5" id="KW-0479">Metal-binding</keyword>
<dbReference type="PANTHER" id="PTHR22930">
    <property type="match status" value="1"/>
</dbReference>
<dbReference type="AlphaFoldDB" id="A0A6G0Y070"/>
<keyword evidence="4" id="KW-0540">Nuclease</keyword>
<organism evidence="9 10">
    <name type="scientific">Aphis craccivora</name>
    <name type="common">Cowpea aphid</name>
    <dbReference type="NCBI Taxonomy" id="307492"/>
    <lineage>
        <taxon>Eukaryota</taxon>
        <taxon>Metazoa</taxon>
        <taxon>Ecdysozoa</taxon>
        <taxon>Arthropoda</taxon>
        <taxon>Hexapoda</taxon>
        <taxon>Insecta</taxon>
        <taxon>Pterygota</taxon>
        <taxon>Neoptera</taxon>
        <taxon>Paraneoptera</taxon>
        <taxon>Hemiptera</taxon>
        <taxon>Sternorrhyncha</taxon>
        <taxon>Aphidomorpha</taxon>
        <taxon>Aphidoidea</taxon>
        <taxon>Aphididae</taxon>
        <taxon>Aphidini</taxon>
        <taxon>Aphis</taxon>
        <taxon>Aphis</taxon>
    </lineage>
</organism>
<reference evidence="9 10" key="1">
    <citation type="submission" date="2019-08" db="EMBL/GenBank/DDBJ databases">
        <title>Whole genome of Aphis craccivora.</title>
        <authorList>
            <person name="Voronova N.V."/>
            <person name="Shulinski R.S."/>
            <person name="Bandarenka Y.V."/>
            <person name="Zhorov D.G."/>
            <person name="Warner D."/>
        </authorList>
    </citation>
    <scope>NUCLEOTIDE SEQUENCE [LARGE SCALE GENOMIC DNA]</scope>
    <source>
        <strain evidence="9">180601</strain>
        <tissue evidence="9">Whole Body</tissue>
    </source>
</reference>
<dbReference type="InterPro" id="IPR045249">
    <property type="entry name" value="HARBI1-like"/>
</dbReference>
<dbReference type="Proteomes" id="UP000478052">
    <property type="component" value="Unassembled WGS sequence"/>
</dbReference>
<comment type="similarity">
    <text evidence="3">Belongs to the HARBI1 family.</text>
</comment>
<evidence type="ECO:0000256" key="6">
    <source>
        <dbReference type="ARBA" id="ARBA00022801"/>
    </source>
</evidence>
<proteinExistence type="inferred from homology"/>
<gene>
    <name evidence="9" type="ORF">FWK35_00024730</name>
</gene>
<dbReference type="OrthoDB" id="6579366at2759"/>
<dbReference type="PANTHER" id="PTHR22930:SF269">
    <property type="entry name" value="NUCLEASE HARBI1-LIKE PROTEIN"/>
    <property type="match status" value="1"/>
</dbReference>
<protein>
    <submittedName>
        <fullName evidence="9">Protein ALP1-like</fullName>
    </submittedName>
</protein>
<accession>A0A6G0Y070</accession>
<keyword evidence="7" id="KW-0539">Nucleus</keyword>
<comment type="subcellular location">
    <subcellularLocation>
        <location evidence="2">Nucleus</location>
    </subcellularLocation>
</comment>
<evidence type="ECO:0000256" key="1">
    <source>
        <dbReference type="ARBA" id="ARBA00001968"/>
    </source>
</evidence>
<feature type="non-terminal residue" evidence="9">
    <location>
        <position position="1"/>
    </location>
</feature>
<dbReference type="InterPro" id="IPR027806">
    <property type="entry name" value="HARBI1_dom"/>
</dbReference>
<keyword evidence="6" id="KW-0378">Hydrolase</keyword>
<evidence type="ECO:0000313" key="9">
    <source>
        <dbReference type="EMBL" id="KAF0746468.1"/>
    </source>
</evidence>
<evidence type="ECO:0000256" key="2">
    <source>
        <dbReference type="ARBA" id="ARBA00004123"/>
    </source>
</evidence>
<evidence type="ECO:0000256" key="5">
    <source>
        <dbReference type="ARBA" id="ARBA00022723"/>
    </source>
</evidence>
<evidence type="ECO:0000313" key="10">
    <source>
        <dbReference type="Proteomes" id="UP000478052"/>
    </source>
</evidence>
<dbReference type="Pfam" id="PF13359">
    <property type="entry name" value="DDE_Tnp_4"/>
    <property type="match status" value="1"/>
</dbReference>
<name>A0A6G0Y070_APHCR</name>
<evidence type="ECO:0000256" key="4">
    <source>
        <dbReference type="ARBA" id="ARBA00022722"/>
    </source>
</evidence>
<evidence type="ECO:0000256" key="7">
    <source>
        <dbReference type="ARBA" id="ARBA00023242"/>
    </source>
</evidence>
<dbReference type="GO" id="GO:0004518">
    <property type="term" value="F:nuclease activity"/>
    <property type="evidence" value="ECO:0007669"/>
    <property type="project" value="UniProtKB-KW"/>
</dbReference>
<dbReference type="GO" id="GO:0016787">
    <property type="term" value="F:hydrolase activity"/>
    <property type="evidence" value="ECO:0007669"/>
    <property type="project" value="UniProtKB-KW"/>
</dbReference>